<accession>A0ABT8KVY4</accession>
<dbReference type="PANTHER" id="PTHR10794:SF94">
    <property type="entry name" value="ESTERASE YHET-RELATED"/>
    <property type="match status" value="1"/>
</dbReference>
<dbReference type="Gene3D" id="3.40.50.1820">
    <property type="entry name" value="alpha/beta hydrolase"/>
    <property type="match status" value="1"/>
</dbReference>
<keyword evidence="4" id="KW-1185">Reference proteome</keyword>
<dbReference type="PANTHER" id="PTHR10794">
    <property type="entry name" value="ABHYDROLASE DOMAIN-CONTAINING PROTEIN"/>
    <property type="match status" value="1"/>
</dbReference>
<name>A0ABT8KVY4_9BACT</name>
<gene>
    <name evidence="3" type="ORF">QQ008_20400</name>
</gene>
<dbReference type="Pfam" id="PF00561">
    <property type="entry name" value="Abhydrolase_1"/>
    <property type="match status" value="1"/>
</dbReference>
<comment type="caution">
    <text evidence="3">The sequence shown here is derived from an EMBL/GenBank/DDBJ whole genome shotgun (WGS) entry which is preliminary data.</text>
</comment>
<evidence type="ECO:0000313" key="3">
    <source>
        <dbReference type="EMBL" id="MDN5203763.1"/>
    </source>
</evidence>
<dbReference type="SUPFAM" id="SSF53474">
    <property type="entry name" value="alpha/beta-Hydrolases"/>
    <property type="match status" value="1"/>
</dbReference>
<dbReference type="InterPro" id="IPR050960">
    <property type="entry name" value="AB_hydrolase_4_sf"/>
</dbReference>
<dbReference type="GO" id="GO:0016787">
    <property type="term" value="F:hydrolase activity"/>
    <property type="evidence" value="ECO:0007669"/>
    <property type="project" value="UniProtKB-KW"/>
</dbReference>
<reference evidence="3" key="1">
    <citation type="submission" date="2023-06" db="EMBL/GenBank/DDBJ databases">
        <title>Genomic of Parafulvivirga corallium.</title>
        <authorList>
            <person name="Wang G."/>
        </authorList>
    </citation>
    <scope>NUCLEOTIDE SEQUENCE</scope>
    <source>
        <strain evidence="3">BMA10</strain>
    </source>
</reference>
<dbReference type="InterPro" id="IPR000073">
    <property type="entry name" value="AB_hydrolase_1"/>
</dbReference>
<evidence type="ECO:0000256" key="1">
    <source>
        <dbReference type="ARBA" id="ARBA00010884"/>
    </source>
</evidence>
<evidence type="ECO:0000313" key="4">
    <source>
        <dbReference type="Proteomes" id="UP001172082"/>
    </source>
</evidence>
<sequence>MLIPKSNYKAPIHLFNGHLETIVPSIFRKIDGVDYMRERVNTPDGDFLDLDWLTNDYDKLVILSHGLEGSSERHYIKGMAKYFHQRHWDILAWNCRSCSGEMNLRPRFYHHGATNDLQTVIEHGLSTNAYNTVVLIGMSMGGSLTLKYLGEQCEKLPDAVKGAVTFSVPCSLKASVRSLEKRSNKFYKKRFLKKLEKKIALKARMFPDKIRYQGFQNIKSFSDFDNQYTAPLHGFTDAEDFYRKASAVRYLTEINVPTLIVNALNDPMLERDCYPVEAAKDHSFVHLEMPEKGGHVGFSLLGSEFNWAEKRAFQFIDQYIE</sequence>
<protein>
    <submittedName>
        <fullName evidence="3">Alpha/beta fold hydrolase</fullName>
    </submittedName>
</protein>
<comment type="similarity">
    <text evidence="1">Belongs to the AB hydrolase superfamily. AB hydrolase 4 family.</text>
</comment>
<keyword evidence="3" id="KW-0378">Hydrolase</keyword>
<dbReference type="PIRSF" id="PIRSF005211">
    <property type="entry name" value="Ab_hydro_YheT"/>
    <property type="match status" value="1"/>
</dbReference>
<dbReference type="RefSeq" id="WP_346753786.1">
    <property type="nucleotide sequence ID" value="NZ_JAUJEA010000008.1"/>
</dbReference>
<proteinExistence type="inferred from homology"/>
<evidence type="ECO:0000259" key="2">
    <source>
        <dbReference type="Pfam" id="PF00561"/>
    </source>
</evidence>
<feature type="domain" description="AB hydrolase-1" evidence="2">
    <location>
        <begin position="60"/>
        <end position="298"/>
    </location>
</feature>
<dbReference type="InterPro" id="IPR029058">
    <property type="entry name" value="AB_hydrolase_fold"/>
</dbReference>
<dbReference type="EMBL" id="JAUJEA010000008">
    <property type="protein sequence ID" value="MDN5203763.1"/>
    <property type="molecule type" value="Genomic_DNA"/>
</dbReference>
<dbReference type="Proteomes" id="UP001172082">
    <property type="component" value="Unassembled WGS sequence"/>
</dbReference>
<dbReference type="InterPro" id="IPR012020">
    <property type="entry name" value="ABHD4"/>
</dbReference>
<organism evidence="3 4">
    <name type="scientific">Splendidivirga corallicola</name>
    <dbReference type="NCBI Taxonomy" id="3051826"/>
    <lineage>
        <taxon>Bacteria</taxon>
        <taxon>Pseudomonadati</taxon>
        <taxon>Bacteroidota</taxon>
        <taxon>Cytophagia</taxon>
        <taxon>Cytophagales</taxon>
        <taxon>Splendidivirgaceae</taxon>
        <taxon>Splendidivirga</taxon>
    </lineage>
</organism>